<keyword evidence="4" id="KW-0597">Phosphoprotein</keyword>
<evidence type="ECO:0000256" key="3">
    <source>
        <dbReference type="ARBA" id="ARBA00023163"/>
    </source>
</evidence>
<dbReference type="SMART" id="SM00421">
    <property type="entry name" value="HTH_LUXR"/>
    <property type="match status" value="1"/>
</dbReference>
<keyword evidence="2" id="KW-0238">DNA-binding</keyword>
<dbReference type="InterPro" id="IPR000792">
    <property type="entry name" value="Tscrpt_reg_LuxR_C"/>
</dbReference>
<dbReference type="Gene3D" id="1.10.10.10">
    <property type="entry name" value="Winged helix-like DNA-binding domain superfamily/Winged helix DNA-binding domain"/>
    <property type="match status" value="1"/>
</dbReference>
<evidence type="ECO:0000259" key="5">
    <source>
        <dbReference type="PROSITE" id="PS50043"/>
    </source>
</evidence>
<dbReference type="PROSITE" id="PS00622">
    <property type="entry name" value="HTH_LUXR_1"/>
    <property type="match status" value="1"/>
</dbReference>
<dbReference type="InterPro" id="IPR036388">
    <property type="entry name" value="WH-like_DNA-bd_sf"/>
</dbReference>
<keyword evidence="8" id="KW-1185">Reference proteome</keyword>
<keyword evidence="3" id="KW-0804">Transcription</keyword>
<dbReference type="CDD" id="cd06170">
    <property type="entry name" value="LuxR_C_like"/>
    <property type="match status" value="1"/>
</dbReference>
<evidence type="ECO:0000256" key="1">
    <source>
        <dbReference type="ARBA" id="ARBA00023015"/>
    </source>
</evidence>
<evidence type="ECO:0000313" key="7">
    <source>
        <dbReference type="EMBL" id="PRY60923.1"/>
    </source>
</evidence>
<reference evidence="7 8" key="1">
    <citation type="submission" date="2018-03" db="EMBL/GenBank/DDBJ databases">
        <title>Genomic Encyclopedia of Type Strains, Phase III (KMG-III): the genomes of soil and plant-associated and newly described type strains.</title>
        <authorList>
            <person name="Whitman W."/>
        </authorList>
    </citation>
    <scope>NUCLEOTIDE SEQUENCE [LARGE SCALE GENOMIC DNA]</scope>
    <source>
        <strain evidence="7 8">CGMCC 4.7067</strain>
    </source>
</reference>
<comment type="caution">
    <text evidence="7">The sequence shown here is derived from an EMBL/GenBank/DDBJ whole genome shotgun (WGS) entry which is preliminary data.</text>
</comment>
<proteinExistence type="predicted"/>
<accession>A0A2T0USN3</accession>
<dbReference type="EMBL" id="PVTJ01000002">
    <property type="protein sequence ID" value="PRY60923.1"/>
    <property type="molecule type" value="Genomic_DNA"/>
</dbReference>
<gene>
    <name evidence="7" type="ORF">B0I28_102538</name>
</gene>
<sequence length="202" mass="21232">MLSVLICSRTFAGTRRLAAVAARHGIDHAVRTAGTGDDALAMQAQRPAEVAILDAAVALSYGAAFLTRVRRTWPRTAAIVVGVTAPQTAAEAVTLGARGVFGSGADADELVSALTCSMLANWPRPGVPAQRRAAPTFGAAPTERELEVLRGMSEGHSNAEIGRLLFLSEDTVKTHARHLYRKLGARDRAHAVAAGFRIGLLS</sequence>
<evidence type="ECO:0000259" key="6">
    <source>
        <dbReference type="PROSITE" id="PS50110"/>
    </source>
</evidence>
<dbReference type="InterPro" id="IPR011006">
    <property type="entry name" value="CheY-like_superfamily"/>
</dbReference>
<dbReference type="RefSeq" id="WP_106363088.1">
    <property type="nucleotide sequence ID" value="NZ_PVTJ01000002.1"/>
</dbReference>
<protein>
    <submittedName>
        <fullName evidence="7">LuxR family two component transcriptional regulator</fullName>
    </submittedName>
</protein>
<dbReference type="PANTHER" id="PTHR44688">
    <property type="entry name" value="DNA-BINDING TRANSCRIPTIONAL ACTIVATOR DEVR_DOSR"/>
    <property type="match status" value="1"/>
</dbReference>
<feature type="modified residue" description="4-aspartylphosphate" evidence="4">
    <location>
        <position position="54"/>
    </location>
</feature>
<feature type="domain" description="HTH luxR-type" evidence="5">
    <location>
        <begin position="135"/>
        <end position="199"/>
    </location>
</feature>
<dbReference type="Gene3D" id="3.40.50.2300">
    <property type="match status" value="1"/>
</dbReference>
<dbReference type="OrthoDB" id="9808843at2"/>
<keyword evidence="1" id="KW-0805">Transcription regulation</keyword>
<dbReference type="PROSITE" id="PS50110">
    <property type="entry name" value="RESPONSE_REGULATORY"/>
    <property type="match status" value="1"/>
</dbReference>
<organism evidence="7 8">
    <name type="scientific">Glycomyces artemisiae</name>
    <dbReference type="NCBI Taxonomy" id="1076443"/>
    <lineage>
        <taxon>Bacteria</taxon>
        <taxon>Bacillati</taxon>
        <taxon>Actinomycetota</taxon>
        <taxon>Actinomycetes</taxon>
        <taxon>Glycomycetales</taxon>
        <taxon>Glycomycetaceae</taxon>
        <taxon>Glycomyces</taxon>
    </lineage>
</organism>
<dbReference type="SUPFAM" id="SSF46894">
    <property type="entry name" value="C-terminal effector domain of the bipartite response regulators"/>
    <property type="match status" value="1"/>
</dbReference>
<dbReference type="PRINTS" id="PR00038">
    <property type="entry name" value="HTHLUXR"/>
</dbReference>
<dbReference type="AlphaFoldDB" id="A0A2T0USN3"/>
<dbReference type="GO" id="GO:0003677">
    <property type="term" value="F:DNA binding"/>
    <property type="evidence" value="ECO:0007669"/>
    <property type="project" value="UniProtKB-KW"/>
</dbReference>
<dbReference type="PROSITE" id="PS50043">
    <property type="entry name" value="HTH_LUXR_2"/>
    <property type="match status" value="1"/>
</dbReference>
<evidence type="ECO:0000256" key="4">
    <source>
        <dbReference type="PROSITE-ProRule" id="PRU00169"/>
    </source>
</evidence>
<dbReference type="GO" id="GO:0006355">
    <property type="term" value="P:regulation of DNA-templated transcription"/>
    <property type="evidence" value="ECO:0007669"/>
    <property type="project" value="InterPro"/>
</dbReference>
<dbReference type="PANTHER" id="PTHR44688:SF16">
    <property type="entry name" value="DNA-BINDING TRANSCRIPTIONAL ACTIVATOR DEVR_DOSR"/>
    <property type="match status" value="1"/>
</dbReference>
<dbReference type="GO" id="GO:0000160">
    <property type="term" value="P:phosphorelay signal transduction system"/>
    <property type="evidence" value="ECO:0007669"/>
    <property type="project" value="InterPro"/>
</dbReference>
<dbReference type="Proteomes" id="UP000238176">
    <property type="component" value="Unassembled WGS sequence"/>
</dbReference>
<feature type="domain" description="Response regulatory" evidence="6">
    <location>
        <begin position="3"/>
        <end position="118"/>
    </location>
</feature>
<evidence type="ECO:0000256" key="2">
    <source>
        <dbReference type="ARBA" id="ARBA00023125"/>
    </source>
</evidence>
<dbReference type="Pfam" id="PF00196">
    <property type="entry name" value="GerE"/>
    <property type="match status" value="1"/>
</dbReference>
<dbReference type="InterPro" id="IPR016032">
    <property type="entry name" value="Sig_transdc_resp-reg_C-effctor"/>
</dbReference>
<evidence type="ECO:0000313" key="8">
    <source>
        <dbReference type="Proteomes" id="UP000238176"/>
    </source>
</evidence>
<name>A0A2T0USN3_9ACTN</name>
<dbReference type="SUPFAM" id="SSF52172">
    <property type="entry name" value="CheY-like"/>
    <property type="match status" value="1"/>
</dbReference>
<dbReference type="InterPro" id="IPR001789">
    <property type="entry name" value="Sig_transdc_resp-reg_receiver"/>
</dbReference>